<evidence type="ECO:0000259" key="10">
    <source>
        <dbReference type="Pfam" id="PF07885"/>
    </source>
</evidence>
<keyword evidence="5 8" id="KW-0406">Ion transport</keyword>
<dbReference type="PRINTS" id="PR01333">
    <property type="entry name" value="2POREKCHANEL"/>
</dbReference>
<keyword evidence="12" id="KW-1185">Reference proteome</keyword>
<dbReference type="GO" id="GO:0030322">
    <property type="term" value="P:stabilization of membrane potential"/>
    <property type="evidence" value="ECO:0007669"/>
    <property type="project" value="TreeGrafter"/>
</dbReference>
<keyword evidence="7 8" id="KW-0407">Ion channel</keyword>
<dbReference type="Pfam" id="PF07885">
    <property type="entry name" value="Ion_trans_2"/>
    <property type="match status" value="2"/>
</dbReference>
<evidence type="ECO:0000256" key="7">
    <source>
        <dbReference type="ARBA" id="ARBA00023303"/>
    </source>
</evidence>
<gene>
    <name evidence="11" type="primary">twk-18_2</name>
    <name evidence="11" type="ORF">Bhyg_14321</name>
</gene>
<name>A0A9Q0MPL3_9DIPT</name>
<evidence type="ECO:0000256" key="6">
    <source>
        <dbReference type="ARBA" id="ARBA00023136"/>
    </source>
</evidence>
<feature type="transmembrane region" description="Helical" evidence="9">
    <location>
        <begin position="305"/>
        <end position="328"/>
    </location>
</feature>
<evidence type="ECO:0000256" key="1">
    <source>
        <dbReference type="ARBA" id="ARBA00004141"/>
    </source>
</evidence>
<keyword evidence="2 8" id="KW-0813">Transport</keyword>
<evidence type="ECO:0000256" key="5">
    <source>
        <dbReference type="ARBA" id="ARBA00023065"/>
    </source>
</evidence>
<keyword evidence="6 9" id="KW-0472">Membrane</keyword>
<keyword evidence="4 9" id="KW-1133">Transmembrane helix</keyword>
<dbReference type="EMBL" id="WJQU01000004">
    <property type="protein sequence ID" value="KAJ6635735.1"/>
    <property type="molecule type" value="Genomic_DNA"/>
</dbReference>
<dbReference type="OrthoDB" id="297496at2759"/>
<feature type="transmembrane region" description="Helical" evidence="9">
    <location>
        <begin position="252"/>
        <end position="273"/>
    </location>
</feature>
<feature type="transmembrane region" description="Helical" evidence="9">
    <location>
        <begin position="280"/>
        <end position="299"/>
    </location>
</feature>
<evidence type="ECO:0000256" key="4">
    <source>
        <dbReference type="ARBA" id="ARBA00022989"/>
    </source>
</evidence>
<dbReference type="Gene3D" id="1.10.287.70">
    <property type="match status" value="1"/>
</dbReference>
<feature type="transmembrane region" description="Helical" evidence="9">
    <location>
        <begin position="172"/>
        <end position="191"/>
    </location>
</feature>
<dbReference type="PANTHER" id="PTHR11003:SF325">
    <property type="entry name" value="POTASSIUM CHANNEL DOMAIN-CONTAINING PROTEIN"/>
    <property type="match status" value="1"/>
</dbReference>
<dbReference type="InterPro" id="IPR013099">
    <property type="entry name" value="K_chnl_dom"/>
</dbReference>
<comment type="caution">
    <text evidence="11">The sequence shown here is derived from an EMBL/GenBank/DDBJ whole genome shotgun (WGS) entry which is preliminary data.</text>
</comment>
<dbReference type="PANTHER" id="PTHR11003">
    <property type="entry name" value="POTASSIUM CHANNEL, SUBFAMILY K"/>
    <property type="match status" value="1"/>
</dbReference>
<organism evidence="11 12">
    <name type="scientific">Pseudolycoriella hygida</name>
    <dbReference type="NCBI Taxonomy" id="35572"/>
    <lineage>
        <taxon>Eukaryota</taxon>
        <taxon>Metazoa</taxon>
        <taxon>Ecdysozoa</taxon>
        <taxon>Arthropoda</taxon>
        <taxon>Hexapoda</taxon>
        <taxon>Insecta</taxon>
        <taxon>Pterygota</taxon>
        <taxon>Neoptera</taxon>
        <taxon>Endopterygota</taxon>
        <taxon>Diptera</taxon>
        <taxon>Nematocera</taxon>
        <taxon>Sciaroidea</taxon>
        <taxon>Sciaridae</taxon>
        <taxon>Pseudolycoriella</taxon>
    </lineage>
</organism>
<proteinExistence type="inferred from homology"/>
<feature type="domain" description="Potassium channel" evidence="10">
    <location>
        <begin position="138"/>
        <end position="194"/>
    </location>
</feature>
<feature type="domain" description="Potassium channel" evidence="10">
    <location>
        <begin position="260"/>
        <end position="332"/>
    </location>
</feature>
<accession>A0A9Q0MPL3</accession>
<feature type="transmembrane region" description="Helical" evidence="9">
    <location>
        <begin position="142"/>
        <end position="160"/>
    </location>
</feature>
<evidence type="ECO:0000256" key="2">
    <source>
        <dbReference type="ARBA" id="ARBA00022448"/>
    </source>
</evidence>
<evidence type="ECO:0000256" key="3">
    <source>
        <dbReference type="ARBA" id="ARBA00022692"/>
    </source>
</evidence>
<dbReference type="InterPro" id="IPR003280">
    <property type="entry name" value="2pore_dom_K_chnl"/>
</dbReference>
<evidence type="ECO:0000256" key="8">
    <source>
        <dbReference type="RuleBase" id="RU003857"/>
    </source>
</evidence>
<evidence type="ECO:0000313" key="12">
    <source>
        <dbReference type="Proteomes" id="UP001151699"/>
    </source>
</evidence>
<dbReference type="GO" id="GO:0015271">
    <property type="term" value="F:outward rectifier potassium channel activity"/>
    <property type="evidence" value="ECO:0007669"/>
    <property type="project" value="TreeGrafter"/>
</dbReference>
<comment type="subcellular location">
    <subcellularLocation>
        <location evidence="1">Membrane</location>
        <topology evidence="1">Multi-pass membrane protein</topology>
    </subcellularLocation>
</comment>
<reference evidence="11" key="1">
    <citation type="submission" date="2022-07" db="EMBL/GenBank/DDBJ databases">
        <authorList>
            <person name="Trinca V."/>
            <person name="Uliana J.V.C."/>
            <person name="Torres T.T."/>
            <person name="Ward R.J."/>
            <person name="Monesi N."/>
        </authorList>
    </citation>
    <scope>NUCLEOTIDE SEQUENCE</scope>
    <source>
        <strain evidence="11">HSMRA1968</strain>
        <tissue evidence="11">Whole embryos</tissue>
    </source>
</reference>
<protein>
    <submittedName>
        <fullName evidence="11">TWiK family of potassium channels protein 18</fullName>
    </submittedName>
</protein>
<keyword evidence="3 8" id="KW-0812">Transmembrane</keyword>
<feature type="transmembrane region" description="Helical" evidence="9">
    <location>
        <begin position="30"/>
        <end position="51"/>
    </location>
</feature>
<dbReference type="GO" id="GO:0005886">
    <property type="term" value="C:plasma membrane"/>
    <property type="evidence" value="ECO:0007669"/>
    <property type="project" value="TreeGrafter"/>
</dbReference>
<evidence type="ECO:0000313" key="11">
    <source>
        <dbReference type="EMBL" id="KAJ6635735.1"/>
    </source>
</evidence>
<dbReference type="FunFam" id="1.10.287.70:FF:000209">
    <property type="entry name" value="Uncharacterized protein, isoform B"/>
    <property type="match status" value="1"/>
</dbReference>
<dbReference type="GO" id="GO:0022841">
    <property type="term" value="F:potassium ion leak channel activity"/>
    <property type="evidence" value="ECO:0007669"/>
    <property type="project" value="TreeGrafter"/>
</dbReference>
<dbReference type="SUPFAM" id="SSF81324">
    <property type="entry name" value="Voltage-gated potassium channels"/>
    <property type="match status" value="2"/>
</dbReference>
<dbReference type="AlphaFoldDB" id="A0A9Q0MPL3"/>
<comment type="similarity">
    <text evidence="8">Belongs to the two pore domain potassium channel (TC 1.A.1.8) family.</text>
</comment>
<dbReference type="Proteomes" id="UP001151699">
    <property type="component" value="Chromosome C"/>
</dbReference>
<feature type="non-terminal residue" evidence="11">
    <location>
        <position position="1"/>
    </location>
</feature>
<sequence>MCFPSPKNNKRDNVGLCGCQRAPKSRCISAFGVIVLVLAYTAMGSILFMSLEGEDEDNKTVETAVAASKPYPRSDLVNADIRSRTVDRLWSITEDLNILYKENWTRLAAHEVQQFQDMLLSAVKSSKIQQTGVQPTVNPHKWTYASAFLYSLTLITTIGYGGISPRTQWGRAAALVYAFFGIPIVLLYLSAMGEGLSSAMRCICRKIRTCCDGSNKTIPTENGGNGSGDKRPHGFHSKFNDSSNNYYRPLSVPIPICVMILITYMAFGALIFHYIEHWDVLECIYFCFTSLGTIGFGNLAPKGNISQYAASAYILVGMAVVAMCFSLIQTELIKWLRKYGVQDQLASPTEDLALVSV</sequence>
<evidence type="ECO:0000256" key="9">
    <source>
        <dbReference type="SAM" id="Phobius"/>
    </source>
</evidence>